<reference evidence="1" key="1">
    <citation type="submission" date="2023-04" db="EMBL/GenBank/DDBJ databases">
        <title>Draft Genome sequencing of Naganishia species isolated from polar environments using Oxford Nanopore Technology.</title>
        <authorList>
            <person name="Leo P."/>
            <person name="Venkateswaran K."/>
        </authorList>
    </citation>
    <scope>NUCLEOTIDE SEQUENCE</scope>
    <source>
        <strain evidence="1">DBVPG 5303</strain>
    </source>
</reference>
<organism evidence="1 2">
    <name type="scientific">Naganishia onofrii</name>
    <dbReference type="NCBI Taxonomy" id="1851511"/>
    <lineage>
        <taxon>Eukaryota</taxon>
        <taxon>Fungi</taxon>
        <taxon>Dikarya</taxon>
        <taxon>Basidiomycota</taxon>
        <taxon>Agaricomycotina</taxon>
        <taxon>Tremellomycetes</taxon>
        <taxon>Filobasidiales</taxon>
        <taxon>Filobasidiaceae</taxon>
        <taxon>Naganishia</taxon>
    </lineage>
</organism>
<dbReference type="Proteomes" id="UP001234202">
    <property type="component" value="Unassembled WGS sequence"/>
</dbReference>
<gene>
    <name evidence="1" type="ORF">QFC24_003868</name>
</gene>
<keyword evidence="2" id="KW-1185">Reference proteome</keyword>
<accession>A0ACC2XHT9</accession>
<proteinExistence type="predicted"/>
<comment type="caution">
    <text evidence="1">The sequence shown here is derived from an EMBL/GenBank/DDBJ whole genome shotgun (WGS) entry which is preliminary data.</text>
</comment>
<name>A0ACC2XHT9_9TREE</name>
<protein>
    <submittedName>
        <fullName evidence="1">Uncharacterized protein</fullName>
    </submittedName>
</protein>
<dbReference type="EMBL" id="JASBWV010000013">
    <property type="protein sequence ID" value="KAJ9122832.1"/>
    <property type="molecule type" value="Genomic_DNA"/>
</dbReference>
<evidence type="ECO:0000313" key="1">
    <source>
        <dbReference type="EMBL" id="KAJ9122832.1"/>
    </source>
</evidence>
<evidence type="ECO:0000313" key="2">
    <source>
        <dbReference type="Proteomes" id="UP001234202"/>
    </source>
</evidence>
<sequence>MYHASHGSAHTASIEHLFGEEQDGYTSDQESRLAERMREGVTDAEAVPTEGTKEEETERDRKARLLAISQQNTELAMQILFHAQNPARAWLVNVALYNQQSAVARFDWESKQCEKTAKVIAIIGKHEYEKLEKRVLSRTRRDKERNWQRKPSRPSRDRSKNWGSDTALEEAIKNEMDSEKRKALRRRLVDRRRPGDGRAKKASCDNGSEDA</sequence>